<proteinExistence type="predicted"/>
<dbReference type="PANTHER" id="PTHR35546">
    <property type="entry name" value="F-BOX PROTEIN INTERACTION DOMAIN PROTEIN-RELATED"/>
    <property type="match status" value="1"/>
</dbReference>
<keyword evidence="2" id="KW-1185">Reference proteome</keyword>
<sequence>MKSLASTSDDLNPFWRPCNCSSNPSVSYIAFNPATKQWVAVPTSGWKSFLLLTRCTFTCLAFDPAIDSSFHLAQFWFKGNDSSVHTYSSKTRAWSQKKCDLLGRRHYLVASNSPNTYVNGMQHLILYEEKDQLVSVEVEGNIQKIIPPPVRDYDTRQWVLKDTVSFSKLFGENYYKMDSDYNEVAIHPDHNLVYLVQHRNQKLLSYNMDSKQVRDVCTLGHDYRCITPYVPYFSELSSLENNQ</sequence>
<dbReference type="EMBL" id="JACEFO010001739">
    <property type="protein sequence ID" value="KAF8714181.1"/>
    <property type="molecule type" value="Genomic_DNA"/>
</dbReference>
<dbReference type="Proteomes" id="UP000636709">
    <property type="component" value="Unassembled WGS sequence"/>
</dbReference>
<dbReference type="PANTHER" id="PTHR35546:SF108">
    <property type="entry name" value="F-BOX DOMAIN-CONTAINING PROTEIN"/>
    <property type="match status" value="1"/>
</dbReference>
<protein>
    <submittedName>
        <fullName evidence="1">Uncharacterized protein</fullName>
    </submittedName>
</protein>
<gene>
    <name evidence="1" type="ORF">HU200_028194</name>
</gene>
<accession>A0A835ET85</accession>
<reference evidence="1" key="1">
    <citation type="submission" date="2020-07" db="EMBL/GenBank/DDBJ databases">
        <title>Genome sequence and genetic diversity analysis of an under-domesticated orphan crop, white fonio (Digitaria exilis).</title>
        <authorList>
            <person name="Bennetzen J.L."/>
            <person name="Chen S."/>
            <person name="Ma X."/>
            <person name="Wang X."/>
            <person name="Yssel A.E.J."/>
            <person name="Chaluvadi S.R."/>
            <person name="Johnson M."/>
            <person name="Gangashetty P."/>
            <person name="Hamidou F."/>
            <person name="Sanogo M.D."/>
            <person name="Zwaenepoel A."/>
            <person name="Wallace J."/>
            <person name="Van De Peer Y."/>
            <person name="Van Deynze A."/>
        </authorList>
    </citation>
    <scope>NUCLEOTIDE SEQUENCE</scope>
    <source>
        <tissue evidence="1">Leaves</tissue>
    </source>
</reference>
<dbReference type="SUPFAM" id="SSF75011">
    <property type="entry name" value="3-carboxy-cis,cis-mucoante lactonizing enzyme"/>
    <property type="match status" value="1"/>
</dbReference>
<comment type="caution">
    <text evidence="1">The sequence shown here is derived from an EMBL/GenBank/DDBJ whole genome shotgun (WGS) entry which is preliminary data.</text>
</comment>
<name>A0A835ET85_9POAL</name>
<dbReference type="AlphaFoldDB" id="A0A835ET85"/>
<dbReference type="OrthoDB" id="672358at2759"/>
<evidence type="ECO:0000313" key="2">
    <source>
        <dbReference type="Proteomes" id="UP000636709"/>
    </source>
</evidence>
<dbReference type="InterPro" id="IPR055290">
    <property type="entry name" value="At3g26010-like"/>
</dbReference>
<evidence type="ECO:0000313" key="1">
    <source>
        <dbReference type="EMBL" id="KAF8714181.1"/>
    </source>
</evidence>
<organism evidence="1 2">
    <name type="scientific">Digitaria exilis</name>
    <dbReference type="NCBI Taxonomy" id="1010633"/>
    <lineage>
        <taxon>Eukaryota</taxon>
        <taxon>Viridiplantae</taxon>
        <taxon>Streptophyta</taxon>
        <taxon>Embryophyta</taxon>
        <taxon>Tracheophyta</taxon>
        <taxon>Spermatophyta</taxon>
        <taxon>Magnoliopsida</taxon>
        <taxon>Liliopsida</taxon>
        <taxon>Poales</taxon>
        <taxon>Poaceae</taxon>
        <taxon>PACMAD clade</taxon>
        <taxon>Panicoideae</taxon>
        <taxon>Panicodae</taxon>
        <taxon>Paniceae</taxon>
        <taxon>Anthephorinae</taxon>
        <taxon>Digitaria</taxon>
    </lineage>
</organism>